<dbReference type="Gene3D" id="2.60.120.200">
    <property type="match status" value="1"/>
</dbReference>
<evidence type="ECO:0008006" key="3">
    <source>
        <dbReference type="Google" id="ProtNLM"/>
    </source>
</evidence>
<protein>
    <recommendedName>
        <fullName evidence="3">Alginate lyase domain-containing protein</fullName>
    </recommendedName>
</protein>
<sequence>MKLLLLLILSFFSAQSYASSCPDGSEPVRSVSADGTYFVFNCGGQASSSSILETQNSEQICEKVNLPKDISSGTKYGVCLADKTAFKEYGLQVVDKKDGHPVRAGNKSMRFELRDGDCNDPPPPAWNDCKTDRERFELSGHDMYSGEEWWYAWSIFVPKDFINIYPAILDLGQFHLEPTPEGDPCCNLMFKNGEGGYNLENPIKNFELHQLLTHSEMAGRWNDILINFKLSNKNNGFIKLWLNNKLVYEYTGPTMTKNTEFVYYKFGIYRGGLSRYLNHKNFSPEVEACFKNNGASKELINTTKKGGFSQVLGLGANSSSFKIYNQCKHLYKIKLPTQVVYYDELGEGETCKNLNLENLKYNCKDLKSQTLTGNVASSSKKTKTANKASTNNSKILEGSVESSDINFPGNFYTKEIESCSAMSGTPSFNSSRSFNRVKGLIGYDWHADWEANSNSISPIHKDITEPIKVLMSATHNAIGNDNKANIKTAKNFLIDLAKADTLYDSIGYIEVKKKPGCYAGGDVNSPCWFHEYEFARGVFSNYMITALWLRDELNEQEFKIVDQYIKKMYKKFLQPIESLENEQGFYQMANGGTSVLVYASWTNNKKLAAKEINFRFKAMDRLFYEDGYINNNSFRGARSRWYHSYGLDIALGYVYIADLWGAEVPEKLQKKLVKASQVTNLAITDWDQFTSRKYSGTQQNKISSKDSTRMHTHHMAFALDTLMKVITGVELEHDAVYLQKRKYHAKDGIDDLIGFNPNCTPEGALELAKNPEVTVEKAKLEQAERISDDKEIHIVDGVQYQIEGQILSVYTGDSKMKLLNRHMGGLMMKCGPGLITGKKKDWLSFVRSDSNDIKKVRNQNCHYKYFKESNDKETLELFKDVLNGTDSLLDYLQNNVSR</sequence>
<evidence type="ECO:0000313" key="2">
    <source>
        <dbReference type="EMBL" id="ABL97568.1"/>
    </source>
</evidence>
<dbReference type="EMBL" id="EF089397">
    <property type="protein sequence ID" value="ABL97568.1"/>
    <property type="molecule type" value="Genomic_DNA"/>
</dbReference>
<dbReference type="AlphaFoldDB" id="A4GHK7"/>
<dbReference type="InterPro" id="IPR008929">
    <property type="entry name" value="Chondroitin_lyas"/>
</dbReference>
<dbReference type="InterPro" id="IPR025975">
    <property type="entry name" value="Polysacc_lyase"/>
</dbReference>
<feature type="chain" id="PRO_5002669304" description="Alginate lyase domain-containing protein" evidence="1">
    <location>
        <begin position="19"/>
        <end position="898"/>
    </location>
</feature>
<dbReference type="Gene3D" id="1.50.10.100">
    <property type="entry name" value="Chondroitin AC/alginate lyase"/>
    <property type="match status" value="1"/>
</dbReference>
<name>A4GHK7_9BACT</name>
<organism evidence="2">
    <name type="scientific">uncultured marine bacterium EB0_35D03</name>
    <dbReference type="NCBI Taxonomy" id="415435"/>
    <lineage>
        <taxon>Bacteria</taxon>
        <taxon>environmental samples</taxon>
    </lineage>
</organism>
<proteinExistence type="predicted"/>
<accession>A4GHK7</accession>
<gene>
    <name evidence="2" type="ORF">MBMO_EB0-35D03.0031</name>
</gene>
<reference evidence="2" key="1">
    <citation type="journal article" date="2007" name="Environ. Microbiol.">
        <title>Proteorhodopsin photosystem gene clusters exhibit co-evolutionary trends and shared ancestry among diverse marine microbial phyla.</title>
        <authorList>
            <person name="McCarren J."/>
            <person name="Delong E.F."/>
        </authorList>
    </citation>
    <scope>NUCLEOTIDE SEQUENCE</scope>
</reference>
<keyword evidence="1" id="KW-0732">Signal</keyword>
<evidence type="ECO:0000256" key="1">
    <source>
        <dbReference type="SAM" id="SignalP"/>
    </source>
</evidence>
<feature type="signal peptide" evidence="1">
    <location>
        <begin position="1"/>
        <end position="18"/>
    </location>
</feature>
<dbReference type="Pfam" id="PF14099">
    <property type="entry name" value="Polysacc_lyase"/>
    <property type="match status" value="1"/>
</dbReference>
<dbReference type="SUPFAM" id="SSF48230">
    <property type="entry name" value="Chondroitin AC/alginate lyase"/>
    <property type="match status" value="1"/>
</dbReference>